<keyword evidence="1" id="KW-0813">Transport</keyword>
<comment type="caution">
    <text evidence="5">The sequence shown here is derived from an EMBL/GenBank/DDBJ whole genome shotgun (WGS) entry which is preliminary data.</text>
</comment>
<dbReference type="GO" id="GO:0005524">
    <property type="term" value="F:ATP binding"/>
    <property type="evidence" value="ECO:0007669"/>
    <property type="project" value="UniProtKB-KW"/>
</dbReference>
<dbReference type="GO" id="GO:0005886">
    <property type="term" value="C:plasma membrane"/>
    <property type="evidence" value="ECO:0007669"/>
    <property type="project" value="TreeGrafter"/>
</dbReference>
<sequence>MALLAVSSLSKSFGGVTAVNNLSFEVQPGAIFGIIGPNGAGKTSLFNVLTGFIKASGGSVQFRGQEVLGKKPYEIVELGMARSFQLVKPFFGMTALETLLLPSWSPRIQRHGRDRGALERAAEQRLEQIGLAARGALRVDDLNQGELRLLDIARALSTEPDLLFLDEPFSGLGHEHIARLSTLLMQLRDRGVTIVIIEHRLRELMRLVDRVMVINFGSKLAEGNPADIVREPAVIEAYLGSKGKDLAAASS</sequence>
<evidence type="ECO:0000256" key="2">
    <source>
        <dbReference type="ARBA" id="ARBA00022741"/>
    </source>
</evidence>
<reference evidence="5 6" key="1">
    <citation type="submission" date="2019-07" db="EMBL/GenBank/DDBJ databases">
        <title>Whole genome shotgun sequence of Microvirga aerophila NBRC 106136.</title>
        <authorList>
            <person name="Hosoyama A."/>
            <person name="Uohara A."/>
            <person name="Ohji S."/>
            <person name="Ichikawa N."/>
        </authorList>
    </citation>
    <scope>NUCLEOTIDE SEQUENCE [LARGE SCALE GENOMIC DNA]</scope>
    <source>
        <strain evidence="5 6">NBRC 106136</strain>
    </source>
</reference>
<keyword evidence="3 5" id="KW-0067">ATP-binding</keyword>
<dbReference type="PANTHER" id="PTHR45772">
    <property type="entry name" value="CONSERVED COMPONENT OF ABC TRANSPORTER FOR NATURAL AMINO ACIDS-RELATED"/>
    <property type="match status" value="1"/>
</dbReference>
<dbReference type="InterPro" id="IPR027417">
    <property type="entry name" value="P-loop_NTPase"/>
</dbReference>
<proteinExistence type="predicted"/>
<evidence type="ECO:0000313" key="6">
    <source>
        <dbReference type="Proteomes" id="UP000321085"/>
    </source>
</evidence>
<dbReference type="PANTHER" id="PTHR45772:SF9">
    <property type="entry name" value="CONSERVED COMPONENT OF ABC TRANSPORTER FOR NATURAL AMINO ACIDS"/>
    <property type="match status" value="1"/>
</dbReference>
<keyword evidence="6" id="KW-1185">Reference proteome</keyword>
<evidence type="ECO:0000256" key="3">
    <source>
        <dbReference type="ARBA" id="ARBA00022840"/>
    </source>
</evidence>
<protein>
    <submittedName>
        <fullName evidence="5">ABC transporter ATP-binding protein</fullName>
    </submittedName>
</protein>
<dbReference type="Gene3D" id="3.40.50.300">
    <property type="entry name" value="P-loop containing nucleotide triphosphate hydrolases"/>
    <property type="match status" value="1"/>
</dbReference>
<evidence type="ECO:0000256" key="1">
    <source>
        <dbReference type="ARBA" id="ARBA00022448"/>
    </source>
</evidence>
<evidence type="ECO:0000313" key="5">
    <source>
        <dbReference type="EMBL" id="GEO16994.1"/>
    </source>
</evidence>
<organism evidence="5 6">
    <name type="scientific">Microvirga aerophila</name>
    <dbReference type="NCBI Taxonomy" id="670291"/>
    <lineage>
        <taxon>Bacteria</taxon>
        <taxon>Pseudomonadati</taxon>
        <taxon>Pseudomonadota</taxon>
        <taxon>Alphaproteobacteria</taxon>
        <taxon>Hyphomicrobiales</taxon>
        <taxon>Methylobacteriaceae</taxon>
        <taxon>Microvirga</taxon>
    </lineage>
</organism>
<dbReference type="Pfam" id="PF12399">
    <property type="entry name" value="BCA_ABC_TP_C"/>
    <property type="match status" value="1"/>
</dbReference>
<dbReference type="EMBL" id="BJYU01000084">
    <property type="protein sequence ID" value="GEO16994.1"/>
    <property type="molecule type" value="Genomic_DNA"/>
</dbReference>
<keyword evidence="2" id="KW-0547">Nucleotide-binding</keyword>
<dbReference type="RefSeq" id="WP_147022168.1">
    <property type="nucleotide sequence ID" value="NZ_BJYU01000084.1"/>
</dbReference>
<dbReference type="Proteomes" id="UP000321085">
    <property type="component" value="Unassembled WGS sequence"/>
</dbReference>
<accession>A0A512BYE8</accession>
<name>A0A512BYE8_9HYPH</name>
<dbReference type="Pfam" id="PF00005">
    <property type="entry name" value="ABC_tran"/>
    <property type="match status" value="1"/>
</dbReference>
<feature type="domain" description="ABC transporter" evidence="4">
    <location>
        <begin position="4"/>
        <end position="241"/>
    </location>
</feature>
<dbReference type="SUPFAM" id="SSF52540">
    <property type="entry name" value="P-loop containing nucleoside triphosphate hydrolases"/>
    <property type="match status" value="1"/>
</dbReference>
<dbReference type="GO" id="GO:0016887">
    <property type="term" value="F:ATP hydrolysis activity"/>
    <property type="evidence" value="ECO:0007669"/>
    <property type="project" value="InterPro"/>
</dbReference>
<dbReference type="PROSITE" id="PS50893">
    <property type="entry name" value="ABC_TRANSPORTER_2"/>
    <property type="match status" value="1"/>
</dbReference>
<dbReference type="SMART" id="SM00382">
    <property type="entry name" value="AAA"/>
    <property type="match status" value="1"/>
</dbReference>
<dbReference type="CDD" id="cd03219">
    <property type="entry name" value="ABC_Mj1267_LivG_branched"/>
    <property type="match status" value="1"/>
</dbReference>
<dbReference type="InterPro" id="IPR003593">
    <property type="entry name" value="AAA+_ATPase"/>
</dbReference>
<dbReference type="AlphaFoldDB" id="A0A512BYE8"/>
<evidence type="ECO:0000259" key="4">
    <source>
        <dbReference type="PROSITE" id="PS50893"/>
    </source>
</evidence>
<dbReference type="InterPro" id="IPR051120">
    <property type="entry name" value="ABC_AA/LPS_Transport"/>
</dbReference>
<gene>
    <name evidence="5" type="ORF">MAE02_46900</name>
</gene>
<dbReference type="InterPro" id="IPR003439">
    <property type="entry name" value="ABC_transporter-like_ATP-bd"/>
</dbReference>
<dbReference type="InterPro" id="IPR032823">
    <property type="entry name" value="BCA_ABC_TP_C"/>
</dbReference>